<dbReference type="InterPro" id="IPR001307">
    <property type="entry name" value="Thiosulphate_STrfase_CS"/>
</dbReference>
<dbReference type="SMART" id="SM00450">
    <property type="entry name" value="RHOD"/>
    <property type="match status" value="1"/>
</dbReference>
<evidence type="ECO:0000313" key="3">
    <source>
        <dbReference type="EMBL" id="SEF41776.1"/>
    </source>
</evidence>
<evidence type="ECO:0000313" key="4">
    <source>
        <dbReference type="Proteomes" id="UP000236742"/>
    </source>
</evidence>
<dbReference type="Gene3D" id="3.40.250.10">
    <property type="entry name" value="Rhodanese-like domain"/>
    <property type="match status" value="1"/>
</dbReference>
<dbReference type="InterPro" id="IPR036873">
    <property type="entry name" value="Rhodanese-like_dom_sf"/>
</dbReference>
<dbReference type="Proteomes" id="UP000236742">
    <property type="component" value="Unassembled WGS sequence"/>
</dbReference>
<dbReference type="SUPFAM" id="SSF52821">
    <property type="entry name" value="Rhodanese/Cell cycle control phosphatase"/>
    <property type="match status" value="1"/>
</dbReference>
<dbReference type="RefSeq" id="WP_104006210.1">
    <property type="nucleotide sequence ID" value="NZ_FNVD01000001.1"/>
</dbReference>
<dbReference type="PROSITE" id="PS00380">
    <property type="entry name" value="RHODANESE_1"/>
    <property type="match status" value="1"/>
</dbReference>
<dbReference type="Pfam" id="PF26341">
    <property type="entry name" value="AAA_SelU"/>
    <property type="match status" value="1"/>
</dbReference>
<accession>A0A1H5RTX2</accession>
<dbReference type="NCBIfam" id="NF008750">
    <property type="entry name" value="PRK11784.1-2"/>
    <property type="match status" value="1"/>
</dbReference>
<reference evidence="3 4" key="1">
    <citation type="submission" date="2016-10" db="EMBL/GenBank/DDBJ databases">
        <authorList>
            <person name="de Groot N.N."/>
        </authorList>
    </citation>
    <scope>NUCLEOTIDE SEQUENCE [LARGE SCALE GENOMIC DNA]</scope>
    <source>
        <strain evidence="3 4">DSM 23413</strain>
    </source>
</reference>
<dbReference type="GO" id="GO:0043828">
    <property type="term" value="F:tRNA 2-selenouridine synthase activity"/>
    <property type="evidence" value="ECO:0007669"/>
    <property type="project" value="InterPro"/>
</dbReference>
<dbReference type="GO" id="GO:0004792">
    <property type="term" value="F:thiosulfate-cyanide sulfurtransferase activity"/>
    <property type="evidence" value="ECO:0007669"/>
    <property type="project" value="InterPro"/>
</dbReference>
<protein>
    <submittedName>
        <fullName evidence="3">tRNA 2-selenouridine synthase</fullName>
    </submittedName>
</protein>
<organism evidence="3 4">
    <name type="scientific">Jhaorihella thermophila</name>
    <dbReference type="NCBI Taxonomy" id="488547"/>
    <lineage>
        <taxon>Bacteria</taxon>
        <taxon>Pseudomonadati</taxon>
        <taxon>Pseudomonadota</taxon>
        <taxon>Alphaproteobacteria</taxon>
        <taxon>Rhodobacterales</taxon>
        <taxon>Paracoccaceae</taxon>
        <taxon>Jhaorihella</taxon>
    </lineage>
</organism>
<dbReference type="InterPro" id="IPR001763">
    <property type="entry name" value="Rhodanese-like_dom"/>
</dbReference>
<gene>
    <name evidence="3" type="ORF">SAMN05421751_101162</name>
</gene>
<dbReference type="PANTHER" id="PTHR30401:SF0">
    <property type="entry name" value="TRNA 2-SELENOURIDINE SYNTHASE"/>
    <property type="match status" value="1"/>
</dbReference>
<dbReference type="NCBIfam" id="NF008752">
    <property type="entry name" value="PRK11784.1-4"/>
    <property type="match status" value="1"/>
</dbReference>
<dbReference type="InterPro" id="IPR017582">
    <property type="entry name" value="SelU"/>
</dbReference>
<keyword evidence="1" id="KW-0711">Selenium</keyword>
<dbReference type="InterPro" id="IPR058840">
    <property type="entry name" value="AAA_SelU"/>
</dbReference>
<feature type="domain" description="Rhodanese" evidence="2">
    <location>
        <begin position="13"/>
        <end position="135"/>
    </location>
</feature>
<dbReference type="NCBIfam" id="TIGR03167">
    <property type="entry name" value="tRNA_sel_U_synt"/>
    <property type="match status" value="1"/>
</dbReference>
<dbReference type="OrthoDB" id="9808735at2"/>
<evidence type="ECO:0000259" key="2">
    <source>
        <dbReference type="PROSITE" id="PS50206"/>
    </source>
</evidence>
<dbReference type="PANTHER" id="PTHR30401">
    <property type="entry name" value="TRNA 2-SELENOURIDINE SYNTHASE"/>
    <property type="match status" value="1"/>
</dbReference>
<name>A0A1H5RTX2_9RHOB</name>
<dbReference type="GO" id="GO:0002098">
    <property type="term" value="P:tRNA wobble uridine modification"/>
    <property type="evidence" value="ECO:0007669"/>
    <property type="project" value="InterPro"/>
</dbReference>
<dbReference type="PROSITE" id="PS50206">
    <property type="entry name" value="RHODANESE_3"/>
    <property type="match status" value="1"/>
</dbReference>
<sequence length="362" mass="40196">MAIEYTSLADILNHGFDTVIDVRSPAEYAEDHVPGAINLPVLDDEERARVGTIYKQQSPFLARKIGAALVFRNAADHIELRLMDRSGGWRPLVYCWRGGQRSGSFTWLLQQIGWRADSVQGGYQTYRRLVNRYLYNDALPHRLIALDGYTGTAKTELLGLLRVRGVQVIDLEGLAAHRGSLLGEMSDPQPGQKAFETRLAVELTALDPTRPVVVEAESSKIGARILPPSLWQAMKVAPRIEIVAPIEARARYLARAYEDILSDSERLQCKLRPLKAHRGRDVVEGWFSLIEAGDRVGLTRALMEQHYDPSYAKSRRAVGAPVVARIKTPGLEPADLEDVAAGIERVLGEVGQEEEIGVKSEK</sequence>
<keyword evidence="4" id="KW-1185">Reference proteome</keyword>
<dbReference type="Pfam" id="PF00581">
    <property type="entry name" value="Rhodanese"/>
    <property type="match status" value="1"/>
</dbReference>
<dbReference type="EMBL" id="FNVD01000001">
    <property type="protein sequence ID" value="SEF41776.1"/>
    <property type="molecule type" value="Genomic_DNA"/>
</dbReference>
<evidence type="ECO:0000256" key="1">
    <source>
        <dbReference type="ARBA" id="ARBA00023266"/>
    </source>
</evidence>
<dbReference type="AlphaFoldDB" id="A0A1H5RTX2"/>
<proteinExistence type="predicted"/>